<dbReference type="InterPro" id="IPR043168">
    <property type="entry name" value="DegV_C"/>
</dbReference>
<evidence type="ECO:0000313" key="3">
    <source>
        <dbReference type="EMBL" id="NLR30376.1"/>
    </source>
</evidence>
<dbReference type="Gene3D" id="3.30.1180.10">
    <property type="match status" value="1"/>
</dbReference>
<dbReference type="Gene3D" id="3.40.50.10170">
    <property type="match status" value="1"/>
</dbReference>
<dbReference type="Pfam" id="PF02645">
    <property type="entry name" value="DegV"/>
    <property type="match status" value="1"/>
</dbReference>
<accession>A0ABX1L5N7</accession>
<dbReference type="RefSeq" id="WP_168850033.1">
    <property type="nucleotide sequence ID" value="NZ_JAAVSD010000028.1"/>
</dbReference>
<dbReference type="NCBIfam" id="TIGR00762">
    <property type="entry name" value="DegV"/>
    <property type="match status" value="1"/>
</dbReference>
<evidence type="ECO:0000313" key="4">
    <source>
        <dbReference type="Proteomes" id="UP000707477"/>
    </source>
</evidence>
<protein>
    <submittedName>
        <fullName evidence="3">DegV family protein</fullName>
    </submittedName>
</protein>
<gene>
    <name evidence="3" type="ORF">HEQ44_09255</name>
</gene>
<keyword evidence="4" id="KW-1185">Reference proteome</keyword>
<proteinExistence type="predicted"/>
<comment type="function">
    <text evidence="1">May bind long-chain fatty acids, such as palmitate, and may play a role in lipid transport or fatty acid metabolism.</text>
</comment>
<dbReference type="InterPro" id="IPR050270">
    <property type="entry name" value="DegV_domain_contain"/>
</dbReference>
<dbReference type="PANTHER" id="PTHR33434">
    <property type="entry name" value="DEGV DOMAIN-CONTAINING PROTEIN DR_1986-RELATED"/>
    <property type="match status" value="1"/>
</dbReference>
<dbReference type="SUPFAM" id="SSF82549">
    <property type="entry name" value="DAK1/DegV-like"/>
    <property type="match status" value="1"/>
</dbReference>
<evidence type="ECO:0000256" key="1">
    <source>
        <dbReference type="ARBA" id="ARBA00003238"/>
    </source>
</evidence>
<comment type="caution">
    <text evidence="3">The sequence shown here is derived from an EMBL/GenBank/DDBJ whole genome shotgun (WGS) entry which is preliminary data.</text>
</comment>
<organism evidence="3 4">
    <name type="scientific">Levilactobacillus tujiorum</name>
    <dbReference type="NCBI Taxonomy" id="2912243"/>
    <lineage>
        <taxon>Bacteria</taxon>
        <taxon>Bacillati</taxon>
        <taxon>Bacillota</taxon>
        <taxon>Bacilli</taxon>
        <taxon>Lactobacillales</taxon>
        <taxon>Lactobacillaceae</taxon>
        <taxon>Levilactobacillus</taxon>
    </lineage>
</organism>
<reference evidence="3 4" key="1">
    <citation type="submission" date="2020-03" db="EMBL/GenBank/DDBJ databases">
        <authorList>
            <person name="Zhang Z."/>
            <person name="Guo Z."/>
            <person name="Hou Q."/>
            <person name="Shen X."/>
        </authorList>
    </citation>
    <scope>NUCLEOTIDE SEQUENCE [LARGE SCALE GENOMIC DNA]</scope>
    <source>
        <strain evidence="3 4">HBUAS51329</strain>
    </source>
</reference>
<evidence type="ECO:0000256" key="2">
    <source>
        <dbReference type="ARBA" id="ARBA00023121"/>
    </source>
</evidence>
<dbReference type="EMBL" id="JAAVSD010000028">
    <property type="protein sequence ID" value="NLR30376.1"/>
    <property type="molecule type" value="Genomic_DNA"/>
</dbReference>
<dbReference type="PROSITE" id="PS51482">
    <property type="entry name" value="DEGV"/>
    <property type="match status" value="1"/>
</dbReference>
<name>A0ABX1L5N7_9LACO</name>
<sequence>MPQEKIAILVDSCSDVPADVLAAADMALMPMNVIFRDRAYEDRVTITPTEFYRRQAEEPATTSSPTGKHIVEALERIQASGYTHVIAVCISAALSGTYQETQLLAADTDLTVHVVNTKSVGIGSGFAAIYAAYLRSTGHSFQEIVTEVERVTAQTKVFFYVPSLKYLQAGGRIGKVAGMAGTLLNVKPIISCDEEGIYYPIAKVRGEKRTITKLLALVDEAIGDAKRVNVAVCDGVNPELRATVLAKLKAAHPDVLQWYAGDVSPALGVHTGPGLIGVGVQVLDER</sequence>
<dbReference type="PANTHER" id="PTHR33434:SF2">
    <property type="entry name" value="FATTY ACID-BINDING PROTEIN TM_1468"/>
    <property type="match status" value="1"/>
</dbReference>
<dbReference type="InterPro" id="IPR003797">
    <property type="entry name" value="DegV"/>
</dbReference>
<dbReference type="Proteomes" id="UP000707477">
    <property type="component" value="Unassembled WGS sequence"/>
</dbReference>
<keyword evidence="2" id="KW-0446">Lipid-binding</keyword>